<feature type="repeat" description="WD" evidence="8">
    <location>
        <begin position="187"/>
        <end position="221"/>
    </location>
</feature>
<proteinExistence type="inferred from homology"/>
<evidence type="ECO:0000256" key="7">
    <source>
        <dbReference type="ARBA" id="ARBA00040154"/>
    </source>
</evidence>
<dbReference type="GO" id="GO:0005737">
    <property type="term" value="C:cytoplasm"/>
    <property type="evidence" value="ECO:0007669"/>
    <property type="project" value="UniProtKB-SubCell"/>
</dbReference>
<dbReference type="SUPFAM" id="SSF50998">
    <property type="entry name" value="Quinoprotein alcohol dehydrogenase-like"/>
    <property type="match status" value="1"/>
</dbReference>
<dbReference type="STRING" id="70415.A0A5S6QEY6"/>
<dbReference type="InterPro" id="IPR011047">
    <property type="entry name" value="Quinoprotein_ADH-like_sf"/>
</dbReference>
<sequence>MLGTTEFRTTCHLPHHFIAKCDFRGNGFFLIAQGRWLLMLNADNFEILASFEIFPCDNVHGVSISGALFCCFGNRSFRLGIVVGRSRRAAVVLRLFPKVNRVSDWILQAKVIPSGAVLLLTMHNSLFEYDIGSANFTERRCDLRSVSYCGKIYGDSSENLCAISGTATGSVLIWLPLEHRVRVAHVLHAHNGAIFDVAFCLQKRLLCSVSDDRSCRLWKMQLHHDSAGNKPPTVMEWSESTFACLFVVYGHSARVWRAEFSIFGLLSTGEDGSVIMWSDQGDILWTKHVVNGSLRALYVNDEASYVLVGADSGSIVRLPLWPVVTTYRWNLSHCMKRPSERVVQVVLLSQNPVSFLCASNFGNVFIHDVTGNRLVVSDHNLRLFVSCRSANDGLLAFGGLNGAFYLLRNGKLNNCSCATATTRKIFSMHMLDPNNRLLICAENGRMLLFDCSPKNSAVLYQPELSLPVGHQRWTGAAILVSLSDRRHKLVVGDRNGSVHFYTLENSANFPEKSYWHVHGRHGVTDFCLANDLLCSIGRNSTLCLWKEEDRTGTFKLLSKERLWKGLDWPSRFVFRKRGLQIAGFHGDRFLIYDFELQGAVFEIPCGGGHRSYDVALSEEDGGCFACIAQGNLLFARWQHDVTLLAQGTHWRRINDVCLLGSSFDKSMLIATCSDDTAIMLWKFDKRLILMQRLVGHVSSVFRLHGEDDFILSAGGRAELLVWRYHAGRFCLADRVHDASDYRYTSLDCQSLSSVDAHYLIVAARSDAAILAYRLEMKQCGAAKLSLAFQFSSVSCVFDATLIRLAGTAMTYVVACSDGTLYARHFVADAPDAAFQPWDFKCTIESCSLTAIAALPREGGCSFEKTTIAVGAESGKVYLLDPRRGDSQAERLEPPFASSVTCTKCTCNGLLVAVSAEDRLHIWQCRPDLPCCYGRLCKTILLNLSDPLSLCVSMLGSKLHIIVCGSGMQYIRLHLSDLLCMNCFEAVCNPKSN</sequence>
<name>A0A5S6QEY6_TRIMR</name>
<dbReference type="PANTHER" id="PTHR14344:SF3">
    <property type="entry name" value="WD REPEAT-CONTAINING PROTEIN 6"/>
    <property type="match status" value="1"/>
</dbReference>
<dbReference type="Proteomes" id="UP000046395">
    <property type="component" value="Unassembled WGS sequence"/>
</dbReference>
<evidence type="ECO:0000256" key="8">
    <source>
        <dbReference type="PROSITE-ProRule" id="PRU00221"/>
    </source>
</evidence>
<dbReference type="InterPro" id="IPR036322">
    <property type="entry name" value="WD40_repeat_dom_sf"/>
</dbReference>
<dbReference type="SMART" id="SM00320">
    <property type="entry name" value="WD40"/>
    <property type="match status" value="8"/>
</dbReference>
<dbReference type="InterPro" id="IPR015943">
    <property type="entry name" value="WD40/YVTN_repeat-like_dom_sf"/>
</dbReference>
<protein>
    <recommendedName>
        <fullName evidence="7">tRNA (34-2'-O)-methyltransferase regulator WDR6</fullName>
    </recommendedName>
</protein>
<keyword evidence="4" id="KW-0819">tRNA processing</keyword>
<keyword evidence="2" id="KW-0963">Cytoplasm</keyword>
<evidence type="ECO:0000256" key="6">
    <source>
        <dbReference type="ARBA" id="ARBA00038255"/>
    </source>
</evidence>
<evidence type="ECO:0000256" key="3">
    <source>
        <dbReference type="ARBA" id="ARBA00022574"/>
    </source>
</evidence>
<organism evidence="9 10">
    <name type="scientific">Trichuris muris</name>
    <name type="common">Mouse whipworm</name>
    <dbReference type="NCBI Taxonomy" id="70415"/>
    <lineage>
        <taxon>Eukaryota</taxon>
        <taxon>Metazoa</taxon>
        <taxon>Ecdysozoa</taxon>
        <taxon>Nematoda</taxon>
        <taxon>Enoplea</taxon>
        <taxon>Dorylaimia</taxon>
        <taxon>Trichinellida</taxon>
        <taxon>Trichuridae</taxon>
        <taxon>Trichuris</taxon>
    </lineage>
</organism>
<dbReference type="WBParaSite" id="TMUE_1000005665.1">
    <property type="protein sequence ID" value="TMUE_1000005665.1"/>
    <property type="gene ID" value="WBGene00294634"/>
</dbReference>
<dbReference type="InterPro" id="IPR051973">
    <property type="entry name" value="tRNA_Anticodon_Mtase-Reg"/>
</dbReference>
<keyword evidence="9" id="KW-1185">Reference proteome</keyword>
<comment type="similarity">
    <text evidence="6">Belongs to the WD repeat WDR6 family.</text>
</comment>
<keyword evidence="5" id="KW-0677">Repeat</keyword>
<dbReference type="InterPro" id="IPR001680">
    <property type="entry name" value="WD40_rpt"/>
</dbReference>
<evidence type="ECO:0000313" key="10">
    <source>
        <dbReference type="WBParaSite" id="TMUE_1000005665.1"/>
    </source>
</evidence>
<dbReference type="AlphaFoldDB" id="A0A5S6QEY6"/>
<dbReference type="SUPFAM" id="SSF101908">
    <property type="entry name" value="Putative isomerase YbhE"/>
    <property type="match status" value="1"/>
</dbReference>
<accession>A0A5S6QEY6</accession>
<evidence type="ECO:0000313" key="9">
    <source>
        <dbReference type="Proteomes" id="UP000046395"/>
    </source>
</evidence>
<evidence type="ECO:0000256" key="4">
    <source>
        <dbReference type="ARBA" id="ARBA00022694"/>
    </source>
</evidence>
<evidence type="ECO:0000256" key="1">
    <source>
        <dbReference type="ARBA" id="ARBA00004496"/>
    </source>
</evidence>
<comment type="subcellular location">
    <subcellularLocation>
        <location evidence="1">Cytoplasm</location>
    </subcellularLocation>
</comment>
<evidence type="ECO:0000256" key="5">
    <source>
        <dbReference type="ARBA" id="ARBA00022737"/>
    </source>
</evidence>
<dbReference type="PANTHER" id="PTHR14344">
    <property type="entry name" value="WD REPEAT PROTEIN"/>
    <property type="match status" value="1"/>
</dbReference>
<dbReference type="SUPFAM" id="SSF50978">
    <property type="entry name" value="WD40 repeat-like"/>
    <property type="match status" value="2"/>
</dbReference>
<dbReference type="GO" id="GO:0030488">
    <property type="term" value="P:tRNA methylation"/>
    <property type="evidence" value="ECO:0007669"/>
    <property type="project" value="TreeGrafter"/>
</dbReference>
<reference evidence="10" key="1">
    <citation type="submission" date="2019-12" db="UniProtKB">
        <authorList>
            <consortium name="WormBaseParasite"/>
        </authorList>
    </citation>
    <scope>IDENTIFICATION</scope>
</reference>
<keyword evidence="3 8" id="KW-0853">WD repeat</keyword>
<dbReference type="Pfam" id="PF00400">
    <property type="entry name" value="WD40"/>
    <property type="match status" value="2"/>
</dbReference>
<dbReference type="PROSITE" id="PS50082">
    <property type="entry name" value="WD_REPEATS_2"/>
    <property type="match status" value="1"/>
</dbReference>
<dbReference type="Gene3D" id="2.130.10.10">
    <property type="entry name" value="YVTN repeat-like/Quinoprotein amine dehydrogenase"/>
    <property type="match status" value="4"/>
</dbReference>
<evidence type="ECO:0000256" key="2">
    <source>
        <dbReference type="ARBA" id="ARBA00022490"/>
    </source>
</evidence>